<dbReference type="EMBL" id="JACHJN010000012">
    <property type="protein sequence ID" value="MBB5959701.1"/>
    <property type="molecule type" value="Genomic_DNA"/>
</dbReference>
<dbReference type="PANTHER" id="PTHR43479:SF7">
    <property type="entry name" value="TETR-FAMILY TRANSCRIPTIONAL REGULATOR"/>
    <property type="match status" value="1"/>
</dbReference>
<name>A0A841CPT8_9PSEU</name>
<dbReference type="SUPFAM" id="SSF46689">
    <property type="entry name" value="Homeodomain-like"/>
    <property type="match status" value="1"/>
</dbReference>
<protein>
    <submittedName>
        <fullName evidence="4">AcrR family transcriptional regulator</fullName>
    </submittedName>
</protein>
<dbReference type="InterPro" id="IPR050624">
    <property type="entry name" value="HTH-type_Tx_Regulator"/>
</dbReference>
<feature type="DNA-binding region" description="H-T-H motif" evidence="2">
    <location>
        <begin position="41"/>
        <end position="60"/>
    </location>
</feature>
<feature type="domain" description="HTH tetR-type" evidence="3">
    <location>
        <begin position="18"/>
        <end position="78"/>
    </location>
</feature>
<evidence type="ECO:0000259" key="3">
    <source>
        <dbReference type="PROSITE" id="PS50977"/>
    </source>
</evidence>
<dbReference type="Pfam" id="PF14278">
    <property type="entry name" value="TetR_C_8"/>
    <property type="match status" value="1"/>
</dbReference>
<keyword evidence="1 2" id="KW-0238">DNA-binding</keyword>
<dbReference type="InterPro" id="IPR001647">
    <property type="entry name" value="HTH_TetR"/>
</dbReference>
<evidence type="ECO:0000313" key="4">
    <source>
        <dbReference type="EMBL" id="MBB5959701.1"/>
    </source>
</evidence>
<dbReference type="InterPro" id="IPR009057">
    <property type="entry name" value="Homeodomain-like_sf"/>
</dbReference>
<organism evidence="4 5">
    <name type="scientific">Saccharothrix tamanrassetensis</name>
    <dbReference type="NCBI Taxonomy" id="1051531"/>
    <lineage>
        <taxon>Bacteria</taxon>
        <taxon>Bacillati</taxon>
        <taxon>Actinomycetota</taxon>
        <taxon>Actinomycetes</taxon>
        <taxon>Pseudonocardiales</taxon>
        <taxon>Pseudonocardiaceae</taxon>
        <taxon>Saccharothrix</taxon>
    </lineage>
</organism>
<proteinExistence type="predicted"/>
<dbReference type="AlphaFoldDB" id="A0A841CPT8"/>
<evidence type="ECO:0000256" key="2">
    <source>
        <dbReference type="PROSITE-ProRule" id="PRU00335"/>
    </source>
</evidence>
<dbReference type="PROSITE" id="PS50977">
    <property type="entry name" value="HTH_TETR_2"/>
    <property type="match status" value="1"/>
</dbReference>
<dbReference type="RefSeq" id="WP_184696843.1">
    <property type="nucleotide sequence ID" value="NZ_JACHJN010000012.1"/>
</dbReference>
<dbReference type="InterPro" id="IPR039532">
    <property type="entry name" value="TetR_C_Firmicutes"/>
</dbReference>
<sequence length="195" mass="21602">MAKPTTDAGPKRVDPRVLRTRLLLQAAALELAAERELDTITIAHVAERATINRATVYQHYRDRDDLLLDAMDGELSRLGGLIARCPLVVLPATMPPELVEVFRHIESARVLYRRMLGPCGSARFIDHLHRLVAEQVVRQLSADGKAVRDEETVRLRAHCAAGSFIGLVRHWLLAETVLPAEHAAANAWTALVSAR</sequence>
<dbReference type="Pfam" id="PF00440">
    <property type="entry name" value="TetR_N"/>
    <property type="match status" value="1"/>
</dbReference>
<evidence type="ECO:0000313" key="5">
    <source>
        <dbReference type="Proteomes" id="UP000547510"/>
    </source>
</evidence>
<dbReference type="PRINTS" id="PR00455">
    <property type="entry name" value="HTHTETR"/>
</dbReference>
<dbReference type="Proteomes" id="UP000547510">
    <property type="component" value="Unassembled WGS sequence"/>
</dbReference>
<dbReference type="PANTHER" id="PTHR43479">
    <property type="entry name" value="ACREF/ENVCD OPERON REPRESSOR-RELATED"/>
    <property type="match status" value="1"/>
</dbReference>
<gene>
    <name evidence="4" type="ORF">FHS29_006322</name>
</gene>
<accession>A0A841CPT8</accession>
<dbReference type="Gene3D" id="1.10.357.10">
    <property type="entry name" value="Tetracycline Repressor, domain 2"/>
    <property type="match status" value="1"/>
</dbReference>
<reference evidence="4 5" key="1">
    <citation type="submission" date="2020-08" db="EMBL/GenBank/DDBJ databases">
        <title>Genomic Encyclopedia of Type Strains, Phase III (KMG-III): the genomes of soil and plant-associated and newly described type strains.</title>
        <authorList>
            <person name="Whitman W."/>
        </authorList>
    </citation>
    <scope>NUCLEOTIDE SEQUENCE [LARGE SCALE GENOMIC DNA]</scope>
    <source>
        <strain evidence="4 5">CECT 8640</strain>
    </source>
</reference>
<evidence type="ECO:0000256" key="1">
    <source>
        <dbReference type="ARBA" id="ARBA00023125"/>
    </source>
</evidence>
<keyword evidence="5" id="KW-1185">Reference proteome</keyword>
<comment type="caution">
    <text evidence="4">The sequence shown here is derived from an EMBL/GenBank/DDBJ whole genome shotgun (WGS) entry which is preliminary data.</text>
</comment>
<dbReference type="GO" id="GO:0003677">
    <property type="term" value="F:DNA binding"/>
    <property type="evidence" value="ECO:0007669"/>
    <property type="project" value="UniProtKB-UniRule"/>
</dbReference>